<evidence type="ECO:0000313" key="2">
    <source>
        <dbReference type="EMBL" id="KAH3731157.1"/>
    </source>
</evidence>
<reference evidence="2" key="1">
    <citation type="journal article" date="2019" name="bioRxiv">
        <title>The Genome of the Zebra Mussel, Dreissena polymorpha: A Resource for Invasive Species Research.</title>
        <authorList>
            <person name="McCartney M.A."/>
            <person name="Auch B."/>
            <person name="Kono T."/>
            <person name="Mallez S."/>
            <person name="Zhang Y."/>
            <person name="Obille A."/>
            <person name="Becker A."/>
            <person name="Abrahante J.E."/>
            <person name="Garbe J."/>
            <person name="Badalamenti J.P."/>
            <person name="Herman A."/>
            <person name="Mangelson H."/>
            <person name="Liachko I."/>
            <person name="Sullivan S."/>
            <person name="Sone E.D."/>
            <person name="Koren S."/>
            <person name="Silverstein K.A.T."/>
            <person name="Beckman K.B."/>
            <person name="Gohl D.M."/>
        </authorList>
    </citation>
    <scope>NUCLEOTIDE SEQUENCE</scope>
    <source>
        <strain evidence="2">Duluth1</strain>
        <tissue evidence="2">Whole animal</tissue>
    </source>
</reference>
<keyword evidence="3" id="KW-1185">Reference proteome</keyword>
<name>A0A9D4HS51_DREPO</name>
<feature type="compositionally biased region" description="Polar residues" evidence="1">
    <location>
        <begin position="48"/>
        <end position="65"/>
    </location>
</feature>
<gene>
    <name evidence="2" type="ORF">DPMN_057163</name>
</gene>
<accession>A0A9D4HS51</accession>
<dbReference type="AlphaFoldDB" id="A0A9D4HS51"/>
<evidence type="ECO:0000256" key="1">
    <source>
        <dbReference type="SAM" id="MobiDB-lite"/>
    </source>
</evidence>
<feature type="compositionally biased region" description="Gly residues" evidence="1">
    <location>
        <begin position="1"/>
        <end position="13"/>
    </location>
</feature>
<comment type="caution">
    <text evidence="2">The sequence shown here is derived from an EMBL/GenBank/DDBJ whole genome shotgun (WGS) entry which is preliminary data.</text>
</comment>
<dbReference type="EMBL" id="JAIWYP010000012">
    <property type="protein sequence ID" value="KAH3731157.1"/>
    <property type="molecule type" value="Genomic_DNA"/>
</dbReference>
<evidence type="ECO:0000313" key="3">
    <source>
        <dbReference type="Proteomes" id="UP000828390"/>
    </source>
</evidence>
<dbReference type="Proteomes" id="UP000828390">
    <property type="component" value="Unassembled WGS sequence"/>
</dbReference>
<organism evidence="2 3">
    <name type="scientific">Dreissena polymorpha</name>
    <name type="common">Zebra mussel</name>
    <name type="synonym">Mytilus polymorpha</name>
    <dbReference type="NCBI Taxonomy" id="45954"/>
    <lineage>
        <taxon>Eukaryota</taxon>
        <taxon>Metazoa</taxon>
        <taxon>Spiralia</taxon>
        <taxon>Lophotrochozoa</taxon>
        <taxon>Mollusca</taxon>
        <taxon>Bivalvia</taxon>
        <taxon>Autobranchia</taxon>
        <taxon>Heteroconchia</taxon>
        <taxon>Euheterodonta</taxon>
        <taxon>Imparidentia</taxon>
        <taxon>Neoheterodontei</taxon>
        <taxon>Myida</taxon>
        <taxon>Dreissenoidea</taxon>
        <taxon>Dreissenidae</taxon>
        <taxon>Dreissena</taxon>
    </lineage>
</organism>
<feature type="region of interest" description="Disordered" evidence="1">
    <location>
        <begin position="1"/>
        <end position="65"/>
    </location>
</feature>
<protein>
    <submittedName>
        <fullName evidence="2">Uncharacterized protein</fullName>
    </submittedName>
</protein>
<proteinExistence type="predicted"/>
<reference evidence="2" key="2">
    <citation type="submission" date="2020-11" db="EMBL/GenBank/DDBJ databases">
        <authorList>
            <person name="McCartney M.A."/>
            <person name="Auch B."/>
            <person name="Kono T."/>
            <person name="Mallez S."/>
            <person name="Becker A."/>
            <person name="Gohl D.M."/>
            <person name="Silverstein K.A.T."/>
            <person name="Koren S."/>
            <person name="Bechman K.B."/>
            <person name="Herman A."/>
            <person name="Abrahante J.E."/>
            <person name="Garbe J."/>
        </authorList>
    </citation>
    <scope>NUCLEOTIDE SEQUENCE</scope>
    <source>
        <strain evidence="2">Duluth1</strain>
        <tissue evidence="2">Whole animal</tissue>
    </source>
</reference>
<sequence length="65" mass="6639">MSGCGGKLVGCGRGLCKPRGRVRTARPSLAARPHLAAGVSRGARSLRPATNDQLRTGADQGNPTV</sequence>